<reference evidence="3" key="1">
    <citation type="submission" date="2019-07" db="EMBL/GenBank/DDBJ databases">
        <authorList>
            <person name="Dittberner H."/>
        </authorList>
    </citation>
    <scope>NUCLEOTIDE SEQUENCE [LARGE SCALE GENOMIC DNA]</scope>
</reference>
<feature type="region of interest" description="Disordered" evidence="1">
    <location>
        <begin position="56"/>
        <end position="81"/>
    </location>
</feature>
<dbReference type="InterPro" id="IPR025521">
    <property type="entry name" value="Neprosin_propep"/>
</dbReference>
<accession>A0A565B517</accession>
<organism evidence="3 4">
    <name type="scientific">Arabis nemorensis</name>
    <dbReference type="NCBI Taxonomy" id="586526"/>
    <lineage>
        <taxon>Eukaryota</taxon>
        <taxon>Viridiplantae</taxon>
        <taxon>Streptophyta</taxon>
        <taxon>Embryophyta</taxon>
        <taxon>Tracheophyta</taxon>
        <taxon>Spermatophyta</taxon>
        <taxon>Magnoliopsida</taxon>
        <taxon>eudicotyledons</taxon>
        <taxon>Gunneridae</taxon>
        <taxon>Pentapetalae</taxon>
        <taxon>rosids</taxon>
        <taxon>malvids</taxon>
        <taxon>Brassicales</taxon>
        <taxon>Brassicaceae</taxon>
        <taxon>Arabideae</taxon>
        <taxon>Arabis</taxon>
    </lineage>
</organism>
<feature type="compositionally biased region" description="Basic and acidic residues" evidence="1">
    <location>
        <begin position="1"/>
        <end position="12"/>
    </location>
</feature>
<evidence type="ECO:0000313" key="3">
    <source>
        <dbReference type="EMBL" id="VVA96443.1"/>
    </source>
</evidence>
<feature type="region of interest" description="Disordered" evidence="1">
    <location>
        <begin position="1"/>
        <end position="24"/>
    </location>
</feature>
<dbReference type="PROSITE" id="PS52045">
    <property type="entry name" value="NEPROSIN_PEP_CD"/>
    <property type="match status" value="1"/>
</dbReference>
<name>A0A565B517_9BRAS</name>
<dbReference type="Proteomes" id="UP000489600">
    <property type="component" value="Unassembled WGS sequence"/>
</dbReference>
<evidence type="ECO:0000256" key="1">
    <source>
        <dbReference type="SAM" id="MobiDB-lite"/>
    </source>
</evidence>
<comment type="caution">
    <text evidence="3">The sequence shown here is derived from an EMBL/GenBank/DDBJ whole genome shotgun (WGS) entry which is preliminary data.</text>
</comment>
<dbReference type="Pfam" id="PF14365">
    <property type="entry name" value="Neprosin_AP"/>
    <property type="match status" value="1"/>
</dbReference>
<dbReference type="EMBL" id="CABITT030000003">
    <property type="protein sequence ID" value="VVA96443.1"/>
    <property type="molecule type" value="Genomic_DNA"/>
</dbReference>
<dbReference type="InterPro" id="IPR053168">
    <property type="entry name" value="Glutamic_endopeptidase"/>
</dbReference>
<keyword evidence="4" id="KW-1185">Reference proteome</keyword>
<dbReference type="PANTHER" id="PTHR31589:SF110">
    <property type="entry name" value="PROTEIN, PUTATIVE (DUF239)-RELATED"/>
    <property type="match status" value="1"/>
</dbReference>
<dbReference type="Gene3D" id="3.90.1320.10">
    <property type="entry name" value="Outer-capsid protein sigma 3, large lobe"/>
    <property type="match status" value="1"/>
</dbReference>
<sequence>MGYSDLRPKKPNPESFSVSGNSVPHGCETSCFLAKKKNRDGGVFLQIPARTVTIPSEATARIQRQQSEKANKTNNKDRTRGNGFGMFGSVLNRKQKPDVSTMLLMICVTLCLAVRVSNSAPLLSINSPDGDIIDCVKREDQPSFQHQLLTNHTIQEPPTLPNMVQKDLVWQVWHRNGTKCPDGSIPIRRLIGRQNGTTGSNAANRVLREHAVGKMNNPPKIYGTEATMNVWHPHVEVDEEFSLGQIWLTSGSYNNNDVNSLEAGWQLYPYLYGDYHPRFFIYWTTDAYYLTGGYNLRAPGFVQTSKRVAIEGAIDQTSIFGGIQFEITIRMWKDQRLRSWWLAVVFGDIFEPVGYWPASLFTLQIDYAIEVEWGGEIVNTNPFGRHTTTQMGSGCFPDSGVGKVAYMRNLKVALSENNFQPLDDLMVILTHPDYYRAKRFNSSTVYFGGPQQITSIAVDMTVDLFILYLGFSLFLLI</sequence>
<dbReference type="AlphaFoldDB" id="A0A565B517"/>
<dbReference type="Pfam" id="PF03080">
    <property type="entry name" value="Neprosin"/>
    <property type="match status" value="1"/>
</dbReference>
<evidence type="ECO:0000259" key="2">
    <source>
        <dbReference type="PROSITE" id="PS52045"/>
    </source>
</evidence>
<gene>
    <name evidence="3" type="ORF">ANE_LOCUS6888</name>
</gene>
<dbReference type="InterPro" id="IPR004314">
    <property type="entry name" value="Neprosin"/>
</dbReference>
<feature type="compositionally biased region" description="Basic and acidic residues" evidence="1">
    <location>
        <begin position="66"/>
        <end position="80"/>
    </location>
</feature>
<proteinExistence type="predicted"/>
<evidence type="ECO:0000313" key="4">
    <source>
        <dbReference type="Proteomes" id="UP000489600"/>
    </source>
</evidence>
<dbReference type="PANTHER" id="PTHR31589">
    <property type="entry name" value="PROTEIN, PUTATIVE (DUF239)-RELATED-RELATED"/>
    <property type="match status" value="1"/>
</dbReference>
<dbReference type="OrthoDB" id="1089554at2759"/>
<protein>
    <recommendedName>
        <fullName evidence="2">Neprosin PEP catalytic domain-containing protein</fullName>
    </recommendedName>
</protein>
<feature type="domain" description="Neprosin PEP catalytic" evidence="2">
    <location>
        <begin position="202"/>
        <end position="454"/>
    </location>
</feature>